<keyword evidence="5" id="KW-0663">Pyridoxal phosphate</keyword>
<accession>A0A9D9HFL3</accession>
<dbReference type="EC" id="2.6.1.-" evidence="6"/>
<dbReference type="FunFam" id="3.40.640.10:FF:000033">
    <property type="entry name" value="Aspartate aminotransferase"/>
    <property type="match status" value="1"/>
</dbReference>
<dbReference type="CDD" id="cd00609">
    <property type="entry name" value="AAT_like"/>
    <property type="match status" value="1"/>
</dbReference>
<dbReference type="Proteomes" id="UP000823616">
    <property type="component" value="Unassembled WGS sequence"/>
</dbReference>
<dbReference type="PANTHER" id="PTHR46383:SF3">
    <property type="entry name" value="ASPARTATE AMINOTRANSFERASE-RELATED"/>
    <property type="match status" value="1"/>
</dbReference>
<dbReference type="PANTHER" id="PTHR46383">
    <property type="entry name" value="ASPARTATE AMINOTRANSFERASE"/>
    <property type="match status" value="1"/>
</dbReference>
<sequence length="389" mass="43409">MTGSRFSEKMLAIPPSPIRKFFDLIIGRDDIISLGVGEPDFPTPWCMREEAYYHLEQGHTSYTSNWGLLELREAIAGYLRGYGMEYDPKDEILITVGVSEGIDSVLRTILNPGDEILVSEPCYVSYQPLAELCGAKLVRLDTSADGFIPTAERIREKLTPASKVLMICSPNNPTGRMIPAAELEKIAALVQEHDLWVLSDEVYCELVYDGRRHVSIGSFPGMKRHTVVLNGFSKAFAMTGWRIGFTAADRELVHEMHKLHQYSTICAPIMSQYAALEGLRHGAAEVEKMRLSYQQRRNLMMKGFAEMGLPVTEPEGAFYIFPDIRCTGLSSEKFAEKLIREYKVAVVPGTAFGACGEGFVRCCYATEIGKLKEALRRMALMLAGKPLDV</sequence>
<keyword evidence="4 6" id="KW-0808">Transferase</keyword>
<dbReference type="InterPro" id="IPR004838">
    <property type="entry name" value="NHTrfase_class1_PyrdxlP-BS"/>
</dbReference>
<name>A0A9D9HFL3_9SPIR</name>
<dbReference type="Gene3D" id="3.40.640.10">
    <property type="entry name" value="Type I PLP-dependent aspartate aminotransferase-like (Major domain)"/>
    <property type="match status" value="1"/>
</dbReference>
<protein>
    <recommendedName>
        <fullName evidence="6">Aminotransferase</fullName>
        <ecNumber evidence="6">2.6.1.-</ecNumber>
    </recommendedName>
</protein>
<evidence type="ECO:0000256" key="3">
    <source>
        <dbReference type="ARBA" id="ARBA00022576"/>
    </source>
</evidence>
<dbReference type="GO" id="GO:0006520">
    <property type="term" value="P:amino acid metabolic process"/>
    <property type="evidence" value="ECO:0007669"/>
    <property type="project" value="InterPro"/>
</dbReference>
<feature type="domain" description="Aminotransferase class I/classII large" evidence="7">
    <location>
        <begin position="30"/>
        <end position="377"/>
    </location>
</feature>
<evidence type="ECO:0000256" key="4">
    <source>
        <dbReference type="ARBA" id="ARBA00022679"/>
    </source>
</evidence>
<dbReference type="GO" id="GO:0030170">
    <property type="term" value="F:pyridoxal phosphate binding"/>
    <property type="evidence" value="ECO:0007669"/>
    <property type="project" value="InterPro"/>
</dbReference>
<reference evidence="8" key="1">
    <citation type="submission" date="2020-10" db="EMBL/GenBank/DDBJ databases">
        <authorList>
            <person name="Gilroy R."/>
        </authorList>
    </citation>
    <scope>NUCLEOTIDE SEQUENCE</scope>
    <source>
        <strain evidence="8">B3-4054</strain>
    </source>
</reference>
<comment type="caution">
    <text evidence="8">The sequence shown here is derived from an EMBL/GenBank/DDBJ whole genome shotgun (WGS) entry which is preliminary data.</text>
</comment>
<dbReference type="AlphaFoldDB" id="A0A9D9HFL3"/>
<organism evidence="8 9">
    <name type="scientific">Candidatus Avitreponema avistercoris</name>
    <dbReference type="NCBI Taxonomy" id="2840705"/>
    <lineage>
        <taxon>Bacteria</taxon>
        <taxon>Pseudomonadati</taxon>
        <taxon>Spirochaetota</taxon>
        <taxon>Spirochaetia</taxon>
        <taxon>Spirochaetales</taxon>
        <taxon>Candidatus Avitreponema</taxon>
    </lineage>
</organism>
<reference evidence="8" key="2">
    <citation type="journal article" date="2021" name="PeerJ">
        <title>Extensive microbial diversity within the chicken gut microbiome revealed by metagenomics and culture.</title>
        <authorList>
            <person name="Gilroy R."/>
            <person name="Ravi A."/>
            <person name="Getino M."/>
            <person name="Pursley I."/>
            <person name="Horton D.L."/>
            <person name="Alikhan N.F."/>
            <person name="Baker D."/>
            <person name="Gharbi K."/>
            <person name="Hall N."/>
            <person name="Watson M."/>
            <person name="Adriaenssens E.M."/>
            <person name="Foster-Nyarko E."/>
            <person name="Jarju S."/>
            <person name="Secka A."/>
            <person name="Antonio M."/>
            <person name="Oren A."/>
            <person name="Chaudhuri R.R."/>
            <person name="La Ragione R."/>
            <person name="Hildebrand F."/>
            <person name="Pallen M.J."/>
        </authorList>
    </citation>
    <scope>NUCLEOTIDE SEQUENCE</scope>
    <source>
        <strain evidence="8">B3-4054</strain>
    </source>
</reference>
<evidence type="ECO:0000256" key="2">
    <source>
        <dbReference type="ARBA" id="ARBA00007441"/>
    </source>
</evidence>
<evidence type="ECO:0000256" key="5">
    <source>
        <dbReference type="ARBA" id="ARBA00022898"/>
    </source>
</evidence>
<evidence type="ECO:0000313" key="8">
    <source>
        <dbReference type="EMBL" id="MBO8449641.1"/>
    </source>
</evidence>
<dbReference type="SUPFAM" id="SSF53383">
    <property type="entry name" value="PLP-dependent transferases"/>
    <property type="match status" value="1"/>
</dbReference>
<gene>
    <name evidence="8" type="ORF">IAA96_00875</name>
</gene>
<dbReference type="InterPro" id="IPR015422">
    <property type="entry name" value="PyrdxlP-dep_Trfase_small"/>
</dbReference>
<dbReference type="PROSITE" id="PS00105">
    <property type="entry name" value="AA_TRANSFER_CLASS_1"/>
    <property type="match status" value="1"/>
</dbReference>
<evidence type="ECO:0000256" key="6">
    <source>
        <dbReference type="RuleBase" id="RU000481"/>
    </source>
</evidence>
<dbReference type="InterPro" id="IPR015421">
    <property type="entry name" value="PyrdxlP-dep_Trfase_major"/>
</dbReference>
<dbReference type="InterPro" id="IPR004839">
    <property type="entry name" value="Aminotransferase_I/II_large"/>
</dbReference>
<keyword evidence="3 6" id="KW-0032">Aminotransferase</keyword>
<evidence type="ECO:0000256" key="1">
    <source>
        <dbReference type="ARBA" id="ARBA00001933"/>
    </source>
</evidence>
<evidence type="ECO:0000259" key="7">
    <source>
        <dbReference type="Pfam" id="PF00155"/>
    </source>
</evidence>
<dbReference type="Pfam" id="PF00155">
    <property type="entry name" value="Aminotran_1_2"/>
    <property type="match status" value="1"/>
</dbReference>
<dbReference type="Gene3D" id="3.90.1150.10">
    <property type="entry name" value="Aspartate Aminotransferase, domain 1"/>
    <property type="match status" value="1"/>
</dbReference>
<dbReference type="EMBL" id="JADIMS010000011">
    <property type="protein sequence ID" value="MBO8449641.1"/>
    <property type="molecule type" value="Genomic_DNA"/>
</dbReference>
<proteinExistence type="inferred from homology"/>
<evidence type="ECO:0000313" key="9">
    <source>
        <dbReference type="Proteomes" id="UP000823616"/>
    </source>
</evidence>
<dbReference type="InterPro" id="IPR015424">
    <property type="entry name" value="PyrdxlP-dep_Trfase"/>
</dbReference>
<comment type="similarity">
    <text evidence="2 6">Belongs to the class-I pyridoxal-phosphate-dependent aminotransferase family.</text>
</comment>
<comment type="cofactor">
    <cofactor evidence="1 6">
        <name>pyridoxal 5'-phosphate</name>
        <dbReference type="ChEBI" id="CHEBI:597326"/>
    </cofactor>
</comment>
<dbReference type="InterPro" id="IPR050596">
    <property type="entry name" value="AspAT/PAT-like"/>
</dbReference>
<dbReference type="GO" id="GO:0008483">
    <property type="term" value="F:transaminase activity"/>
    <property type="evidence" value="ECO:0007669"/>
    <property type="project" value="UniProtKB-KW"/>
</dbReference>